<dbReference type="PANTHER" id="PTHR46656:SF3">
    <property type="entry name" value="PUTATIVE-RELATED"/>
    <property type="match status" value="1"/>
</dbReference>
<evidence type="ECO:0000313" key="2">
    <source>
        <dbReference type="EMBL" id="CAB4573393.1"/>
    </source>
</evidence>
<name>A0A6J6EGH0_9ZZZZ</name>
<accession>A0A6J6EGH0</accession>
<dbReference type="EMBL" id="CAEZSR010000108">
    <property type="protein sequence ID" value="CAB4573393.1"/>
    <property type="molecule type" value="Genomic_DNA"/>
</dbReference>
<proteinExistence type="predicted"/>
<protein>
    <submittedName>
        <fullName evidence="2">Unannotated protein</fullName>
    </submittedName>
</protein>
<dbReference type="Gene3D" id="3.40.50.2000">
    <property type="entry name" value="Glycogen Phosphorylase B"/>
    <property type="match status" value="1"/>
</dbReference>
<feature type="domain" description="Glycosyl transferase family 1" evidence="1">
    <location>
        <begin position="557"/>
        <end position="668"/>
    </location>
</feature>
<reference evidence="2" key="1">
    <citation type="submission" date="2020-05" db="EMBL/GenBank/DDBJ databases">
        <authorList>
            <person name="Chiriac C."/>
            <person name="Salcher M."/>
            <person name="Ghai R."/>
            <person name="Kavagutti S V."/>
        </authorList>
    </citation>
    <scope>NUCLEOTIDE SEQUENCE</scope>
</reference>
<gene>
    <name evidence="2" type="ORF">UFOPK1493_02549</name>
</gene>
<dbReference type="CDD" id="cd01635">
    <property type="entry name" value="Glycosyltransferase_GTB-type"/>
    <property type="match status" value="1"/>
</dbReference>
<dbReference type="Pfam" id="PF00534">
    <property type="entry name" value="Glycos_transf_1"/>
    <property type="match status" value="1"/>
</dbReference>
<sequence length="751" mass="80075">MEDLEGMTRVAGVPVVVLAVPGGSIDPVPLADAVRRHHPDVTIVAVWAGDPQLHPADRGVTWFRPVLDERVLAGAEPDVAVWWVAARSSMALLHHGARRAVVLIAGSVGLLGAVPELFADGPPLVARLEEPPPVDGCWPTPDDLAAEGPVSPVVATLGPADLPLLERLAEQVSEKTSATRLLNDAARSAGIVPRMIPGVGAGAWRWDDVPARLIDLDGFDAEQPWVLDPRRTSPARVQVVGNPAVSSAVHLAAGQVVGRRRPLAAPGGLVLDARARAWIRDDPTAPAPWTTPGEFRAWLARRWWSDARRRPDLAHAFPPGPDGDRGFDRWCERAVLDDGAPLLVSPTCRIAEVSANLDTAAATETPHSIAPSAAPSEVTTVTVSHGVDVVGYFTRQLGLRDVAVQIAESLLAAGVPTAAVPVERSDSPLVTCGLPLVAAPSHSDRILVVTADQLGALRADAPAIFDPAARRIGYWFWEVQRIPRWMRDVATGLDEVWAVSTFVADALAAELTVPVRHVPLPIRRVTAPALDRSDVPLLAPFAGRFVFLVVFDHFSVAERKNPFGAIEAFRRAFAPDEGPVLLVKSINGDRRWPDHQRVLAAADGRDDVVVVDQPLPRDEHLGLIAGADALVSLHRSEGWGLHLGEAMWLGTPVIATRYSGNLDFMDDSTSLLIDAGVVPVSRSAGAYPSDAVWADPDLDAAAAAMRALVGDASLGRRLARAARDALEQQPTDRETGRILAELLGRGALVSS</sequence>
<dbReference type="InterPro" id="IPR001296">
    <property type="entry name" value="Glyco_trans_1"/>
</dbReference>
<organism evidence="2">
    <name type="scientific">freshwater metagenome</name>
    <dbReference type="NCBI Taxonomy" id="449393"/>
    <lineage>
        <taxon>unclassified sequences</taxon>
        <taxon>metagenomes</taxon>
        <taxon>ecological metagenomes</taxon>
    </lineage>
</organism>
<dbReference type="PANTHER" id="PTHR46656">
    <property type="entry name" value="PUTATIVE-RELATED"/>
    <property type="match status" value="1"/>
</dbReference>
<dbReference type="AlphaFoldDB" id="A0A6J6EGH0"/>
<evidence type="ECO:0000259" key="1">
    <source>
        <dbReference type="Pfam" id="PF00534"/>
    </source>
</evidence>
<dbReference type="SUPFAM" id="SSF53756">
    <property type="entry name" value="UDP-Glycosyltransferase/glycogen phosphorylase"/>
    <property type="match status" value="1"/>
</dbReference>
<dbReference type="GO" id="GO:0016757">
    <property type="term" value="F:glycosyltransferase activity"/>
    <property type="evidence" value="ECO:0007669"/>
    <property type="project" value="InterPro"/>
</dbReference>